<evidence type="ECO:0000256" key="1">
    <source>
        <dbReference type="SAM" id="Phobius"/>
    </source>
</evidence>
<dbReference type="EMBL" id="OU912926">
    <property type="protein sequence ID" value="CAG9932913.1"/>
    <property type="molecule type" value="Genomic_DNA"/>
</dbReference>
<keyword evidence="1" id="KW-0812">Transmembrane</keyword>
<evidence type="ECO:0000313" key="2">
    <source>
        <dbReference type="EMBL" id="CAG9932913.1"/>
    </source>
</evidence>
<feature type="transmembrane region" description="Helical" evidence="1">
    <location>
        <begin position="12"/>
        <end position="32"/>
    </location>
</feature>
<sequence length="37" mass="3858">MRQAGGTSMNTFYVIGAAVATGLLVYLVVALLKAEDL</sequence>
<keyword evidence="1" id="KW-1133">Transmembrane helix</keyword>
<gene>
    <name evidence="2" type="primary">kdpF</name>
    <name evidence="2" type="ORF">NTG6680_1660</name>
</gene>
<accession>A0ABN8AQI7</accession>
<keyword evidence="3" id="KW-1185">Reference proteome</keyword>
<evidence type="ECO:0000313" key="3">
    <source>
        <dbReference type="Proteomes" id="UP000839052"/>
    </source>
</evidence>
<organism evidence="2 3">
    <name type="scientific">Candidatus Nitrotoga arctica</name>
    <dbReference type="NCBI Taxonomy" id="453162"/>
    <lineage>
        <taxon>Bacteria</taxon>
        <taxon>Pseudomonadati</taxon>
        <taxon>Pseudomonadota</taxon>
        <taxon>Betaproteobacteria</taxon>
        <taxon>Nitrosomonadales</taxon>
        <taxon>Gallionellaceae</taxon>
        <taxon>Candidatus Nitrotoga</taxon>
    </lineage>
</organism>
<keyword evidence="1" id="KW-0472">Membrane</keyword>
<dbReference type="NCBIfam" id="TIGR02115">
    <property type="entry name" value="potass_kdpF"/>
    <property type="match status" value="1"/>
</dbReference>
<proteinExistence type="predicted"/>
<name>A0ABN8AQI7_9PROT</name>
<dbReference type="InterPro" id="IPR011726">
    <property type="entry name" value="KdpF"/>
</dbReference>
<reference evidence="2 3" key="1">
    <citation type="submission" date="2021-10" db="EMBL/GenBank/DDBJ databases">
        <authorList>
            <person name="Koch H."/>
        </authorList>
    </citation>
    <scope>NUCLEOTIDE SEQUENCE [LARGE SCALE GENOMIC DNA]</scope>
    <source>
        <strain evidence="2">6680</strain>
    </source>
</reference>
<dbReference type="Pfam" id="PF09604">
    <property type="entry name" value="Potass_KdpF"/>
    <property type="match status" value="1"/>
</dbReference>
<protein>
    <submittedName>
        <fullName evidence="2">K+-transporting ATPase, F subunit</fullName>
    </submittedName>
</protein>
<dbReference type="Proteomes" id="UP000839052">
    <property type="component" value="Chromosome"/>
</dbReference>